<dbReference type="InterPro" id="IPR046703">
    <property type="entry name" value="DUF6776"/>
</dbReference>
<feature type="transmembrane region" description="Helical" evidence="2">
    <location>
        <begin position="28"/>
        <end position="49"/>
    </location>
</feature>
<reference evidence="3 4" key="1">
    <citation type="submission" date="2017-01" db="EMBL/GenBank/DDBJ databases">
        <title>Novel large sulfur bacteria in the metagenomes of groundwater-fed chemosynthetic microbial mats in the Lake Huron basin.</title>
        <authorList>
            <person name="Sharrar A.M."/>
            <person name="Flood B.E."/>
            <person name="Bailey J.V."/>
            <person name="Jones D.S."/>
            <person name="Biddanda B."/>
            <person name="Ruberg S.A."/>
            <person name="Marcus D.N."/>
            <person name="Dick G.J."/>
        </authorList>
    </citation>
    <scope>NUCLEOTIDE SEQUENCE [LARGE SCALE GENOMIC DNA]</scope>
    <source>
        <strain evidence="3">A8</strain>
    </source>
</reference>
<proteinExistence type="predicted"/>
<evidence type="ECO:0000256" key="1">
    <source>
        <dbReference type="SAM" id="Coils"/>
    </source>
</evidence>
<dbReference type="AlphaFoldDB" id="A0A1Y1QKK1"/>
<sequence>MSMNLEYKFENRGTVQVRPVGCSVKRNACWYIMIATGVLLLALAGWLFFSGYLTPASATGGIHAVTLRGKMDEQEKLITQQVTTIRELEDKLASAKRGEDVQVAANAELNRKFAAAEADLTVQRDKLALYEEILSPDGLEQGLHLQHFAVKERLVDNDGKRLNGQRLYQYHLVLAHIRGGDAAVKGAYSIIISGKQDGKAASVPHKDVTPANEKVSTVFEVKHYQSLEGNLVFPKDFVPESVKVKVTLDSGETPERLTKSYDWSTFSKISATATDLTASTTQE</sequence>
<organism evidence="3 4">
    <name type="scientific">Thiothrix lacustris</name>
    <dbReference type="NCBI Taxonomy" id="525917"/>
    <lineage>
        <taxon>Bacteria</taxon>
        <taxon>Pseudomonadati</taxon>
        <taxon>Pseudomonadota</taxon>
        <taxon>Gammaproteobacteria</taxon>
        <taxon>Thiotrichales</taxon>
        <taxon>Thiotrichaceae</taxon>
        <taxon>Thiothrix</taxon>
    </lineage>
</organism>
<evidence type="ECO:0000313" key="3">
    <source>
        <dbReference type="EMBL" id="OQX07704.1"/>
    </source>
</evidence>
<dbReference type="EMBL" id="MTEJ01000200">
    <property type="protein sequence ID" value="OQX07704.1"/>
    <property type="molecule type" value="Genomic_DNA"/>
</dbReference>
<accession>A0A1Y1QKK1</accession>
<comment type="caution">
    <text evidence="3">The sequence shown here is derived from an EMBL/GenBank/DDBJ whole genome shotgun (WGS) entry which is preliminary data.</text>
</comment>
<keyword evidence="2" id="KW-1133">Transmembrane helix</keyword>
<feature type="coiled-coil region" evidence="1">
    <location>
        <begin position="71"/>
        <end position="126"/>
    </location>
</feature>
<name>A0A1Y1QKK1_9GAMM</name>
<keyword evidence="2" id="KW-0472">Membrane</keyword>
<gene>
    <name evidence="3" type="ORF">BWK73_27355</name>
</gene>
<protein>
    <submittedName>
        <fullName evidence="3">Uncharacterized protein</fullName>
    </submittedName>
</protein>
<keyword evidence="2" id="KW-0812">Transmembrane</keyword>
<dbReference type="STRING" id="1123401.GCA_000621325_00745"/>
<evidence type="ECO:0000313" key="4">
    <source>
        <dbReference type="Proteomes" id="UP000192491"/>
    </source>
</evidence>
<dbReference type="Pfam" id="PF20567">
    <property type="entry name" value="DUF6776"/>
    <property type="match status" value="1"/>
</dbReference>
<evidence type="ECO:0000256" key="2">
    <source>
        <dbReference type="SAM" id="Phobius"/>
    </source>
</evidence>
<keyword evidence="1" id="KW-0175">Coiled coil</keyword>
<dbReference type="Proteomes" id="UP000192491">
    <property type="component" value="Unassembled WGS sequence"/>
</dbReference>